<gene>
    <name evidence="1" type="ORF">RSO01_14390</name>
</gene>
<proteinExistence type="predicted"/>
<dbReference type="RefSeq" id="WP_147147669.1">
    <property type="nucleotide sequence ID" value="NZ_BKAJ01000029.1"/>
</dbReference>
<dbReference type="Proteomes" id="UP000321058">
    <property type="component" value="Unassembled WGS sequence"/>
</dbReference>
<dbReference type="OrthoDB" id="7066078at2"/>
<evidence type="ECO:0000313" key="2">
    <source>
        <dbReference type="Proteomes" id="UP000321058"/>
    </source>
</evidence>
<dbReference type="Gene3D" id="3.30.450.40">
    <property type="match status" value="1"/>
</dbReference>
<reference evidence="1 2" key="1">
    <citation type="submission" date="2019-07" db="EMBL/GenBank/DDBJ databases">
        <title>Whole genome shotgun sequence of Reyranella soli NBRC 108950.</title>
        <authorList>
            <person name="Hosoyama A."/>
            <person name="Uohara A."/>
            <person name="Ohji S."/>
            <person name="Ichikawa N."/>
        </authorList>
    </citation>
    <scope>NUCLEOTIDE SEQUENCE [LARGE SCALE GENOMIC DNA]</scope>
    <source>
        <strain evidence="1 2">NBRC 108950</strain>
    </source>
</reference>
<sequence>MTPFESCLAALKQPGPPEALFKAVDKALAEVVGHKLFTLLYVAPDGKRVKRLYTNMPKEYPVGGYKPVTESDWHRLVIGKRQAWVGYDYDDVKWAFFDHELIRSLGCESAINQPVVYAGRVLGTMNLLDAKGYYKESDPAKIEPFAALMIGPFLDAIAADPDIAKN</sequence>
<organism evidence="1 2">
    <name type="scientific">Reyranella soli</name>
    <dbReference type="NCBI Taxonomy" id="1230389"/>
    <lineage>
        <taxon>Bacteria</taxon>
        <taxon>Pseudomonadati</taxon>
        <taxon>Pseudomonadota</taxon>
        <taxon>Alphaproteobacteria</taxon>
        <taxon>Hyphomicrobiales</taxon>
        <taxon>Reyranellaceae</taxon>
        <taxon>Reyranella</taxon>
    </lineage>
</organism>
<dbReference type="InterPro" id="IPR029016">
    <property type="entry name" value="GAF-like_dom_sf"/>
</dbReference>
<comment type="caution">
    <text evidence="1">The sequence shown here is derived from an EMBL/GenBank/DDBJ whole genome shotgun (WGS) entry which is preliminary data.</text>
</comment>
<name>A0A512N5S3_9HYPH</name>
<dbReference type="AlphaFoldDB" id="A0A512N5S3"/>
<dbReference type="SUPFAM" id="SSF55781">
    <property type="entry name" value="GAF domain-like"/>
    <property type="match status" value="1"/>
</dbReference>
<protein>
    <submittedName>
        <fullName evidence="1">GAF domain-containing protein</fullName>
    </submittedName>
</protein>
<keyword evidence="2" id="KW-1185">Reference proteome</keyword>
<accession>A0A512N5S3</accession>
<dbReference type="EMBL" id="BKAJ01000029">
    <property type="protein sequence ID" value="GEP54273.1"/>
    <property type="molecule type" value="Genomic_DNA"/>
</dbReference>
<evidence type="ECO:0000313" key="1">
    <source>
        <dbReference type="EMBL" id="GEP54273.1"/>
    </source>
</evidence>